<dbReference type="EMBL" id="JX193905">
    <property type="protein sequence ID" value="AFS51909.1"/>
    <property type="molecule type" value="Genomic_DNA"/>
</dbReference>
<sequence>MFILILVLVVLAIVVAATSAYVALIDVHHEDVLYPLALFDNGDVPLIEPPAEIIIEGNAHECHRTLTPCTTHADCDLCREGLANCQLFDDDTVIELNGERVLIRAGESYCLALDRERARSCNPNTGVWLLAETEAGFALLCSCLRPGLVTQLNMYEDCNVPVGCEPHGHLDLTTSGGGGAAMLRCVCDEGYVSDFDAATETPFCRPRTVRDVMYDETFFPRAPCADGQVRLDHPALNDFYRTHFRLGDICVVDPCSVDPISGRRTLGRLFYFENANNGDEAAGCNCIASEGLIAVYNWRTADTGMVRQIDGRPVVNACLQPFNVHMTSLRHADYKYFWGRSDHDTTADADVVFHANRDQLSHRRYEAIFYRILTPHPDVTEIVLGDAGIIKFSLAYDTTIKDILNIRASIFIRFKFTERRTARPCFFPGTGRCIVANQDDCIRRHANGQVWTAETFTGSWCVLSRQGDQIKIWSRASRYPTGQAPAVLRLRGFFRGSDNDREAHTIRAVTVRDIVANAQQINALTQVLDTFPNYSI</sequence>
<gene>
    <name evidence="1" type="primary">pif-1</name>
</gene>
<evidence type="ECO:0000313" key="1">
    <source>
        <dbReference type="EMBL" id="AFS51909.1"/>
    </source>
</evidence>
<proteinExistence type="predicted"/>
<name>V9LSP4_9ABAC</name>
<protein>
    <submittedName>
        <fullName evidence="1">DekiORF31</fullName>
    </submittedName>
</protein>
<accession>V9LSP4</accession>
<dbReference type="Pfam" id="PF05092">
    <property type="entry name" value="PIF"/>
    <property type="match status" value="1"/>
</dbReference>
<reference evidence="1" key="1">
    <citation type="submission" date="2012-06" db="EMBL/GenBank/DDBJ databases">
        <title>Genomic sequencing and analysis of the Dendrolimus kikuchii nucleopolyhedrovirus.</title>
        <authorList>
            <person name="Yang M.M."/>
        </authorList>
    </citation>
    <scope>NUCLEOTIDE SEQUENCE</scope>
    <source>
        <strain evidence="1">YN</strain>
    </source>
</reference>
<organism evidence="1">
    <name type="scientific">Dendrolimus kikuchii nucleopolyhedrovirus</name>
    <dbReference type="NCBI Taxonomy" id="1219875"/>
    <lineage>
        <taxon>Viruses</taxon>
        <taxon>Viruses incertae sedis</taxon>
        <taxon>Naldaviricetes</taxon>
        <taxon>Lefavirales</taxon>
        <taxon>Baculoviridae</taxon>
        <taxon>Alphabaculovirus</taxon>
    </lineage>
</organism>
<dbReference type="InterPro" id="IPR007784">
    <property type="entry name" value="PIR"/>
</dbReference>